<feature type="compositionally biased region" description="Polar residues" evidence="5">
    <location>
        <begin position="267"/>
        <end position="281"/>
    </location>
</feature>
<evidence type="ECO:0000313" key="8">
    <source>
        <dbReference type="EMBL" id="WPA97643.1"/>
    </source>
</evidence>
<dbReference type="InterPro" id="IPR007568">
    <property type="entry name" value="RTA1"/>
</dbReference>
<evidence type="ECO:0000256" key="1">
    <source>
        <dbReference type="ARBA" id="ARBA00004141"/>
    </source>
</evidence>
<name>A0A2G5ICQ3_CERBT</name>
<feature type="transmembrane region" description="Helical" evidence="6">
    <location>
        <begin position="70"/>
        <end position="95"/>
    </location>
</feature>
<feature type="transmembrane region" description="Helical" evidence="6">
    <location>
        <begin position="231"/>
        <end position="251"/>
    </location>
</feature>
<evidence type="ECO:0000256" key="6">
    <source>
        <dbReference type="SAM" id="Phobius"/>
    </source>
</evidence>
<feature type="transmembrane region" description="Helical" evidence="6">
    <location>
        <begin position="191"/>
        <end position="211"/>
    </location>
</feature>
<evidence type="ECO:0000313" key="7">
    <source>
        <dbReference type="EMBL" id="PIB02549.1"/>
    </source>
</evidence>
<dbReference type="Pfam" id="PF04479">
    <property type="entry name" value="RTA1"/>
    <property type="match status" value="1"/>
</dbReference>
<feature type="transmembrane region" description="Helical" evidence="6">
    <location>
        <begin position="12"/>
        <end position="33"/>
    </location>
</feature>
<dbReference type="GO" id="GO:0016020">
    <property type="term" value="C:membrane"/>
    <property type="evidence" value="ECO:0007669"/>
    <property type="project" value="UniProtKB-SubCell"/>
</dbReference>
<proteinExistence type="predicted"/>
<dbReference type="Proteomes" id="UP000230605">
    <property type="component" value="Chromosome 1"/>
</dbReference>
<comment type="subcellular location">
    <subcellularLocation>
        <location evidence="1">Membrane</location>
        <topology evidence="1">Multi-pass membrane protein</topology>
    </subcellularLocation>
</comment>
<dbReference type="Proteomes" id="UP001302367">
    <property type="component" value="Chromosome 2"/>
</dbReference>
<dbReference type="EMBL" id="CP134185">
    <property type="protein sequence ID" value="WPA97643.1"/>
    <property type="molecule type" value="Genomic_DNA"/>
</dbReference>
<keyword evidence="10" id="KW-1185">Reference proteome</keyword>
<feature type="transmembrane region" description="Helical" evidence="6">
    <location>
        <begin position="152"/>
        <end position="171"/>
    </location>
</feature>
<feature type="region of interest" description="Disordered" evidence="5">
    <location>
        <begin position="261"/>
        <end position="281"/>
    </location>
</feature>
<protein>
    <submittedName>
        <fullName evidence="7">Protoporphyrin uptake protein 1</fullName>
    </submittedName>
</protein>
<keyword evidence="2 6" id="KW-0812">Transmembrane</keyword>
<sequence>MAEKESYYDYEPSVAAAGIFVAIFAILGVMHFFQTFRTRTWFCIPFGLGALLEVIGYLCRGLGNSKPDVLILYIIQTLFILLAPILFAASVYMFLARIMRATNATHHSIIRINWVTKIFVGGDVLCFVIQGAGGGILAGADTQTSLDLGKGVILTGLCLQVVIFAFFMVVAAIWQKQMRGSEEDEMTSFNWLIYLQMLYVVSVLITVRNLFRVIEYAMGPDAYLLMNEWPIYVFDAFLMAIVLAICTRWYVADAMRKAQNEGKDNEGNNVEMLTQSDAGAC</sequence>
<dbReference type="OrthoDB" id="3358017at2759"/>
<reference evidence="7 9" key="1">
    <citation type="submission" date="2015-10" db="EMBL/GenBank/DDBJ databases">
        <title>The cercosporin biosynthetic gene cluster was horizontally transferred to several fungal lineages and shown to be expanded in Cercospora beticola based on microsynteny with recipient genomes.</title>
        <authorList>
            <person name="De Jonge R."/>
            <person name="Ebert M.K."/>
            <person name="Suttle J.C."/>
            <person name="Jurick Ii W.M."/>
            <person name="Secor G.A."/>
            <person name="Thomma B.P."/>
            <person name="Van De Peer Y."/>
            <person name="Bolton M.D."/>
        </authorList>
    </citation>
    <scope>NUCLEOTIDE SEQUENCE [LARGE SCALE GENOMIC DNA]</scope>
    <source>
        <strain evidence="7 9">09-40</strain>
    </source>
</reference>
<keyword evidence="3 6" id="KW-1133">Transmembrane helix</keyword>
<dbReference type="PANTHER" id="PTHR31465">
    <property type="entry name" value="PROTEIN RTA1-RELATED"/>
    <property type="match status" value="1"/>
</dbReference>
<dbReference type="EMBL" id="LKMD01000100">
    <property type="protein sequence ID" value="PIB02549.1"/>
    <property type="molecule type" value="Genomic_DNA"/>
</dbReference>
<keyword evidence="4 6" id="KW-0472">Membrane</keyword>
<organism evidence="7 9">
    <name type="scientific">Cercospora beticola</name>
    <name type="common">Sugarbeet leaf spot fungus</name>
    <dbReference type="NCBI Taxonomy" id="122368"/>
    <lineage>
        <taxon>Eukaryota</taxon>
        <taxon>Fungi</taxon>
        <taxon>Dikarya</taxon>
        <taxon>Ascomycota</taxon>
        <taxon>Pezizomycotina</taxon>
        <taxon>Dothideomycetes</taxon>
        <taxon>Dothideomycetidae</taxon>
        <taxon>Mycosphaerellales</taxon>
        <taxon>Mycosphaerellaceae</taxon>
        <taxon>Cercospora</taxon>
    </lineage>
</organism>
<evidence type="ECO:0000256" key="4">
    <source>
        <dbReference type="ARBA" id="ARBA00023136"/>
    </source>
</evidence>
<accession>A0A2G5ICQ3</accession>
<reference evidence="8 10" key="2">
    <citation type="submission" date="2023-09" db="EMBL/GenBank/DDBJ databases">
        <title>Complete-Gapless Cercospora beticola genome.</title>
        <authorList>
            <person name="Wyatt N.A."/>
            <person name="Spanner R.E."/>
            <person name="Bolton M.D."/>
        </authorList>
    </citation>
    <scope>NUCLEOTIDE SEQUENCE [LARGE SCALE GENOMIC DNA]</scope>
    <source>
        <strain evidence="8">Cb09-40</strain>
    </source>
</reference>
<evidence type="ECO:0000313" key="10">
    <source>
        <dbReference type="Proteomes" id="UP001302367"/>
    </source>
</evidence>
<evidence type="ECO:0000256" key="2">
    <source>
        <dbReference type="ARBA" id="ARBA00022692"/>
    </source>
</evidence>
<dbReference type="AlphaFoldDB" id="A0A2G5ICQ3"/>
<evidence type="ECO:0000256" key="5">
    <source>
        <dbReference type="SAM" id="MobiDB-lite"/>
    </source>
</evidence>
<dbReference type="PANTHER" id="PTHR31465:SF1">
    <property type="entry name" value="PROTEIN RTA1-RELATED"/>
    <property type="match status" value="1"/>
</dbReference>
<feature type="transmembrane region" description="Helical" evidence="6">
    <location>
        <begin position="115"/>
        <end position="140"/>
    </location>
</feature>
<evidence type="ECO:0000256" key="3">
    <source>
        <dbReference type="ARBA" id="ARBA00022989"/>
    </source>
</evidence>
<feature type="transmembrane region" description="Helical" evidence="6">
    <location>
        <begin position="40"/>
        <end position="58"/>
    </location>
</feature>
<gene>
    <name evidence="7" type="ORF">CB0940_02209</name>
    <name evidence="8" type="ORF">RHO25_002253</name>
</gene>
<evidence type="ECO:0000313" key="9">
    <source>
        <dbReference type="Proteomes" id="UP000230605"/>
    </source>
</evidence>